<dbReference type="EMBL" id="CP039354">
    <property type="protein sequence ID" value="QCE09427.1"/>
    <property type="molecule type" value="Genomic_DNA"/>
</dbReference>
<name>A0A4D6NBY5_VIGUN</name>
<evidence type="ECO:0000256" key="1">
    <source>
        <dbReference type="SAM" id="MobiDB-lite"/>
    </source>
</evidence>
<dbReference type="AlphaFoldDB" id="A0A4D6NBY5"/>
<evidence type="ECO:0000313" key="3">
    <source>
        <dbReference type="EMBL" id="QCE09427.1"/>
    </source>
</evidence>
<reference evidence="3 4" key="1">
    <citation type="submission" date="2019-04" db="EMBL/GenBank/DDBJ databases">
        <title>An improved genome assembly and genetic linkage map for asparagus bean, Vigna unguiculata ssp. sesquipedialis.</title>
        <authorList>
            <person name="Xia Q."/>
            <person name="Zhang R."/>
            <person name="Dong Y."/>
        </authorList>
    </citation>
    <scope>NUCLEOTIDE SEQUENCE [LARGE SCALE GENOMIC DNA]</scope>
    <source>
        <tissue evidence="3">Leaf</tissue>
    </source>
</reference>
<gene>
    <name evidence="3" type="ORF">DEO72_LG10g646</name>
</gene>
<evidence type="ECO:0000313" key="4">
    <source>
        <dbReference type="Proteomes" id="UP000501690"/>
    </source>
</evidence>
<keyword evidence="4" id="KW-1185">Reference proteome</keyword>
<feature type="region of interest" description="Disordered" evidence="1">
    <location>
        <begin position="155"/>
        <end position="261"/>
    </location>
</feature>
<feature type="compositionally biased region" description="Polar residues" evidence="1">
    <location>
        <begin position="246"/>
        <end position="261"/>
    </location>
</feature>
<sequence>MGKFERFRGRMLRYEGGEEHVVCGLDLDMWSYFEALGILKKDFKYDGELYMWWKPKKGRMDRELRPLCDDRHALEVAEYAENKNEEVEIYVEHVVSSAQVIELIEGAAVGTNEEVVAVVNVGVILEEQGAAGANEEVGVAVNVGVIDEVEAAVAGPNEEEETVVHNGGEVNEEEANAAAVGPNEEESNAVHNGGEVNEEEANAAAAGPNEEESNAETALRSATTTSRKCNRKGGRSWKLPRGAPTLGSQASSSNPPSGQPM</sequence>
<dbReference type="InterPro" id="IPR058594">
    <property type="entry name" value="PB1-like_dom_pln"/>
</dbReference>
<dbReference type="Proteomes" id="UP000501690">
    <property type="component" value="Linkage Group LG10"/>
</dbReference>
<dbReference type="Pfam" id="PF26130">
    <property type="entry name" value="PB1-like"/>
    <property type="match status" value="1"/>
</dbReference>
<feature type="domain" description="PB1-like" evidence="2">
    <location>
        <begin position="1"/>
        <end position="93"/>
    </location>
</feature>
<protein>
    <recommendedName>
        <fullName evidence="2">PB1-like domain-containing protein</fullName>
    </recommendedName>
</protein>
<organism evidence="3 4">
    <name type="scientific">Vigna unguiculata</name>
    <name type="common">Cowpea</name>
    <dbReference type="NCBI Taxonomy" id="3917"/>
    <lineage>
        <taxon>Eukaryota</taxon>
        <taxon>Viridiplantae</taxon>
        <taxon>Streptophyta</taxon>
        <taxon>Embryophyta</taxon>
        <taxon>Tracheophyta</taxon>
        <taxon>Spermatophyta</taxon>
        <taxon>Magnoliopsida</taxon>
        <taxon>eudicotyledons</taxon>
        <taxon>Gunneridae</taxon>
        <taxon>Pentapetalae</taxon>
        <taxon>rosids</taxon>
        <taxon>fabids</taxon>
        <taxon>Fabales</taxon>
        <taxon>Fabaceae</taxon>
        <taxon>Papilionoideae</taxon>
        <taxon>50 kb inversion clade</taxon>
        <taxon>NPAAA clade</taxon>
        <taxon>indigoferoid/millettioid clade</taxon>
        <taxon>Phaseoleae</taxon>
        <taxon>Vigna</taxon>
    </lineage>
</organism>
<proteinExistence type="predicted"/>
<accession>A0A4D6NBY5</accession>
<evidence type="ECO:0000259" key="2">
    <source>
        <dbReference type="Pfam" id="PF26130"/>
    </source>
</evidence>